<comment type="caution">
    <text evidence="3">The sequence shown here is derived from an EMBL/GenBank/DDBJ whole genome shotgun (WGS) entry which is preliminary data.</text>
</comment>
<feature type="compositionally biased region" description="Basic and acidic residues" evidence="1">
    <location>
        <begin position="1048"/>
        <end position="1059"/>
    </location>
</feature>
<name>A0A4Y9YQW4_9AGAM</name>
<gene>
    <name evidence="3" type="ORF">EVG20_g6066</name>
</gene>
<organism evidence="3 4">
    <name type="scientific">Dentipellis fragilis</name>
    <dbReference type="NCBI Taxonomy" id="205917"/>
    <lineage>
        <taxon>Eukaryota</taxon>
        <taxon>Fungi</taxon>
        <taxon>Dikarya</taxon>
        <taxon>Basidiomycota</taxon>
        <taxon>Agaricomycotina</taxon>
        <taxon>Agaricomycetes</taxon>
        <taxon>Russulales</taxon>
        <taxon>Hericiaceae</taxon>
        <taxon>Dentipellis</taxon>
    </lineage>
</organism>
<feature type="region of interest" description="Disordered" evidence="1">
    <location>
        <begin position="170"/>
        <end position="247"/>
    </location>
</feature>
<feature type="transmembrane region" description="Helical" evidence="2">
    <location>
        <begin position="1113"/>
        <end position="1134"/>
    </location>
</feature>
<keyword evidence="4" id="KW-1185">Reference proteome</keyword>
<accession>A0A4Y9YQW4</accession>
<keyword evidence="2" id="KW-1133">Transmembrane helix</keyword>
<feature type="compositionally biased region" description="Basic and acidic residues" evidence="1">
    <location>
        <begin position="206"/>
        <end position="230"/>
    </location>
</feature>
<keyword evidence="2" id="KW-0472">Membrane</keyword>
<feature type="compositionally biased region" description="Acidic residues" evidence="1">
    <location>
        <begin position="1038"/>
        <end position="1047"/>
    </location>
</feature>
<keyword evidence="2" id="KW-0812">Transmembrane</keyword>
<proteinExistence type="predicted"/>
<sequence>MHIIPSVNVIEHAVVQNGSSLEWPAVLVDLAGALLPRPGEPVKASVLNSSEVVEALSDVRLLATNLQKMVRLEHEFRGVPPNPKTIFLVRIIRAIFYFTMTDCAIWEFAEVVRPMHPLAHKNPLAQWLPKTVEASFLLFHPIFNFPSRQKASVDAYSSPAFTDKQSSIGLHEESVGSSASTPHAGPSPDHVSNVTSHSSPMSMKSHLHDRSMAEEHVKTDKTDGVSKVDDPESLSPESESSASAKGLDPIASQIHMLSDPTRRPMPLLGLLCMADVDNIFDVMASMLHQRRGWGLSSQPVVGLAFDRYQTSVQVIFGWFDDSDVSQSYCVPLPRVAYAAPGCTSQETSGIFDLADPLSAEALATFLLSLRQKIESISTEGDARAEDVFAQVASGAISFWRADGPVPVMDGDTIRCHVADEDEIGPGEGAWWKTVYSWVEDVNAARCDSRQSARIQGSKSRERSDTQEAVTSSKATSKASSKEQPSAKLPEKPTRKSSRGATSQKSKPQSSLPTVDENGAEDHVAPPYALAFPSLSRQFHSLIYQRERTHWNNNIRKPFKAVFSFRVALALSEFEAAHWLNFPCFSRFAKEEATKIQEYVIHPICLWMLDRNATSHSFSPISTLPSFQGDSWLLSTRKHFETYENYTALYLPSAWVRDPPIQSLTSDEATALKTFLTGLEVTQRRQDDTDAGRISKVRPLGDNESDSWLVECLSQCLPSIFLAFAQMERNKESQRYRSVDEIAWRQGWDAISSAVSIHLARVKTGSKVMMMQDMSERVLRLPLIDPSIVYPMNRRARVHSRGQGVVYGENLYKELELAADNLDKVEEAYSNDMTPSRARALADAKTWFEATEQAAQVAPQLYSLWVKRRETLTLSQVEAVEPMTAKCDGLGVVRIEGFFKDFNRGWVKSFALISRSNPPQKNDQGTEVNRAACREIDAPPLADEGNAKRSDSASPTHGMFVNRGPTPSTAYSDVMFSAVFRTAAHIEPAPRLPGSSIHPPFSDVSALVDTLADTLADTHIRASVEGGDKADYAVAEDVEDVDQENQDDESGHGDPNKQAEDEVVLDEQESLEIPILIREYKKTVSSPQETAANQGRLDLVAVIKFLGALGITDFPIFGIISEAAMGVVALLAVAVRTNRAISPLQRVRIIDRNLRGFDLATVEGIISYASFVAKLQKEHAARLTQVFEGKKIRAQVLQDSVTSEGAAYLRWSVYQKVSEMKKQKAIKPRSQAKEAGSAKSKEKQKV</sequence>
<evidence type="ECO:0000256" key="1">
    <source>
        <dbReference type="SAM" id="MobiDB-lite"/>
    </source>
</evidence>
<protein>
    <submittedName>
        <fullName evidence="3">Uncharacterized protein</fullName>
    </submittedName>
</protein>
<evidence type="ECO:0000256" key="2">
    <source>
        <dbReference type="SAM" id="Phobius"/>
    </source>
</evidence>
<feature type="region of interest" description="Disordered" evidence="1">
    <location>
        <begin position="1038"/>
        <end position="1062"/>
    </location>
</feature>
<feature type="compositionally biased region" description="Polar residues" evidence="1">
    <location>
        <begin position="498"/>
        <end position="512"/>
    </location>
</feature>
<feature type="region of interest" description="Disordered" evidence="1">
    <location>
        <begin position="936"/>
        <end position="964"/>
    </location>
</feature>
<dbReference type="OrthoDB" id="3270428at2759"/>
<feature type="region of interest" description="Disordered" evidence="1">
    <location>
        <begin position="1223"/>
        <end position="1245"/>
    </location>
</feature>
<dbReference type="EMBL" id="SEOQ01000385">
    <property type="protein sequence ID" value="TFY64087.1"/>
    <property type="molecule type" value="Genomic_DNA"/>
</dbReference>
<feature type="compositionally biased region" description="Low complexity" evidence="1">
    <location>
        <begin position="233"/>
        <end position="244"/>
    </location>
</feature>
<evidence type="ECO:0000313" key="4">
    <source>
        <dbReference type="Proteomes" id="UP000298327"/>
    </source>
</evidence>
<dbReference type="AlphaFoldDB" id="A0A4Y9YQW4"/>
<dbReference type="Proteomes" id="UP000298327">
    <property type="component" value="Unassembled WGS sequence"/>
</dbReference>
<reference evidence="3 4" key="1">
    <citation type="submission" date="2019-02" db="EMBL/GenBank/DDBJ databases">
        <title>Genome sequencing of the rare red list fungi Dentipellis fragilis.</title>
        <authorList>
            <person name="Buettner E."/>
            <person name="Kellner H."/>
        </authorList>
    </citation>
    <scope>NUCLEOTIDE SEQUENCE [LARGE SCALE GENOMIC DNA]</scope>
    <source>
        <strain evidence="3 4">DSM 105465</strain>
    </source>
</reference>
<feature type="compositionally biased region" description="Polar residues" evidence="1">
    <location>
        <begin position="190"/>
        <end position="202"/>
    </location>
</feature>
<feature type="region of interest" description="Disordered" evidence="1">
    <location>
        <begin position="447"/>
        <end position="519"/>
    </location>
</feature>
<evidence type="ECO:0000313" key="3">
    <source>
        <dbReference type="EMBL" id="TFY64087.1"/>
    </source>
</evidence>